<reference evidence="2 3" key="1">
    <citation type="submission" date="2018-02" db="EMBL/GenBank/DDBJ databases">
        <title>The draft genome of Phyllobacterium sp. 1N-3.</title>
        <authorList>
            <person name="Liu L."/>
            <person name="Li L."/>
            <person name="Zhang X."/>
            <person name="Wang T."/>
            <person name="Liang L."/>
        </authorList>
    </citation>
    <scope>NUCLEOTIDE SEQUENCE [LARGE SCALE GENOMIC DNA]</scope>
    <source>
        <strain evidence="2 3">1N-3</strain>
    </source>
</reference>
<evidence type="ECO:0000313" key="3">
    <source>
        <dbReference type="Proteomes" id="UP000239434"/>
    </source>
</evidence>
<keyword evidence="3" id="KW-1185">Reference proteome</keyword>
<dbReference type="InterPro" id="IPR000835">
    <property type="entry name" value="HTH_MarR-typ"/>
</dbReference>
<dbReference type="GO" id="GO:0003700">
    <property type="term" value="F:DNA-binding transcription factor activity"/>
    <property type="evidence" value="ECO:0007669"/>
    <property type="project" value="InterPro"/>
</dbReference>
<dbReference type="SMART" id="SM00347">
    <property type="entry name" value="HTH_MARR"/>
    <property type="match status" value="1"/>
</dbReference>
<dbReference type="GO" id="GO:0006950">
    <property type="term" value="P:response to stress"/>
    <property type="evidence" value="ECO:0007669"/>
    <property type="project" value="TreeGrafter"/>
</dbReference>
<proteinExistence type="predicted"/>
<comment type="caution">
    <text evidence="2">The sequence shown here is derived from an EMBL/GenBank/DDBJ whole genome shotgun (WGS) entry which is preliminary data.</text>
</comment>
<feature type="domain" description="HTH marR-type" evidence="1">
    <location>
        <begin position="24"/>
        <end position="156"/>
    </location>
</feature>
<dbReference type="EMBL" id="PVBR01000006">
    <property type="protein sequence ID" value="PRD43629.1"/>
    <property type="molecule type" value="Genomic_DNA"/>
</dbReference>
<dbReference type="PANTHER" id="PTHR33164:SF57">
    <property type="entry name" value="MARR-FAMILY TRANSCRIPTIONAL REGULATOR"/>
    <property type="match status" value="1"/>
</dbReference>
<dbReference type="InterPro" id="IPR036388">
    <property type="entry name" value="WH-like_DNA-bd_sf"/>
</dbReference>
<dbReference type="InterPro" id="IPR036390">
    <property type="entry name" value="WH_DNA-bd_sf"/>
</dbReference>
<sequence>MTEKGRLKTKRRNSFPFKSRESLRRYVPHLITRLAHRWGADQNAALSELGWNGTMMRIMSSLSAHKELTINELSVLAVTEQSTTSRSIELLVTAGLVKREISDSDQRVRTVVLTKLGKAKLKEISPLINRLHAKLVEDIDEEELETCIRVLQKMTDKICINKI</sequence>
<dbReference type="Proteomes" id="UP000239434">
    <property type="component" value="Unassembled WGS sequence"/>
</dbReference>
<dbReference type="AlphaFoldDB" id="A0A2S9ISX8"/>
<organism evidence="2 3">
    <name type="scientific">Phyllobacterium phragmitis</name>
    <dbReference type="NCBI Taxonomy" id="2670329"/>
    <lineage>
        <taxon>Bacteria</taxon>
        <taxon>Pseudomonadati</taxon>
        <taxon>Pseudomonadota</taxon>
        <taxon>Alphaproteobacteria</taxon>
        <taxon>Hyphomicrobiales</taxon>
        <taxon>Phyllobacteriaceae</taxon>
        <taxon>Phyllobacterium</taxon>
    </lineage>
</organism>
<name>A0A2S9ISX8_9HYPH</name>
<dbReference type="Gene3D" id="1.10.10.10">
    <property type="entry name" value="Winged helix-like DNA-binding domain superfamily/Winged helix DNA-binding domain"/>
    <property type="match status" value="1"/>
</dbReference>
<dbReference type="PRINTS" id="PR00598">
    <property type="entry name" value="HTHMARR"/>
</dbReference>
<accession>A0A2S9ISX8</accession>
<dbReference type="InterPro" id="IPR039422">
    <property type="entry name" value="MarR/SlyA-like"/>
</dbReference>
<dbReference type="SUPFAM" id="SSF46785">
    <property type="entry name" value="Winged helix' DNA-binding domain"/>
    <property type="match status" value="1"/>
</dbReference>
<dbReference type="PROSITE" id="PS50995">
    <property type="entry name" value="HTH_MARR_2"/>
    <property type="match status" value="1"/>
</dbReference>
<dbReference type="Pfam" id="PF12802">
    <property type="entry name" value="MarR_2"/>
    <property type="match status" value="1"/>
</dbReference>
<evidence type="ECO:0000313" key="2">
    <source>
        <dbReference type="EMBL" id="PRD43629.1"/>
    </source>
</evidence>
<gene>
    <name evidence="2" type="ORF">C5748_10265</name>
</gene>
<dbReference type="PANTHER" id="PTHR33164">
    <property type="entry name" value="TRANSCRIPTIONAL REGULATOR, MARR FAMILY"/>
    <property type="match status" value="1"/>
</dbReference>
<protein>
    <submittedName>
        <fullName evidence="2">MarR family transcriptional regulator</fullName>
    </submittedName>
</protein>
<evidence type="ECO:0000259" key="1">
    <source>
        <dbReference type="PROSITE" id="PS50995"/>
    </source>
</evidence>